<feature type="non-terminal residue" evidence="2">
    <location>
        <position position="281"/>
    </location>
</feature>
<dbReference type="Gene3D" id="3.30.559.10">
    <property type="entry name" value="Chloramphenicol acetyltransferase-like domain"/>
    <property type="match status" value="1"/>
</dbReference>
<reference evidence="2 3" key="1">
    <citation type="submission" date="2015-01" db="EMBL/GenBank/DDBJ databases">
        <title>Draft genome sequence of Pedobacter sp. NL19 isolated from sludge of an effluent treatment pond in an abandoned uranium mine.</title>
        <authorList>
            <person name="Santos T."/>
            <person name="Caetano T."/>
            <person name="Covas C."/>
            <person name="Cruz A."/>
            <person name="Mendo S."/>
        </authorList>
    </citation>
    <scope>NUCLEOTIDE SEQUENCE [LARGE SCALE GENOMIC DNA]</scope>
    <source>
        <strain evidence="2 3">NL19</strain>
    </source>
</reference>
<gene>
    <name evidence="2" type="ORF">TH53_19940</name>
</gene>
<dbReference type="Pfam" id="PF00668">
    <property type="entry name" value="Condensation"/>
    <property type="match status" value="1"/>
</dbReference>
<evidence type="ECO:0000313" key="3">
    <source>
        <dbReference type="Proteomes" id="UP000032049"/>
    </source>
</evidence>
<dbReference type="EMBL" id="JXRA01000095">
    <property type="protein sequence ID" value="KIO75561.1"/>
    <property type="molecule type" value="Genomic_DNA"/>
</dbReference>
<dbReference type="InterPro" id="IPR001242">
    <property type="entry name" value="Condensation_dom"/>
</dbReference>
<evidence type="ECO:0000259" key="1">
    <source>
        <dbReference type="Pfam" id="PF00668"/>
    </source>
</evidence>
<feature type="non-terminal residue" evidence="2">
    <location>
        <position position="1"/>
    </location>
</feature>
<dbReference type="PANTHER" id="PTHR45398:SF1">
    <property type="entry name" value="ENZYME, PUTATIVE (JCVI)-RELATED"/>
    <property type="match status" value="1"/>
</dbReference>
<dbReference type="CDD" id="cd19531">
    <property type="entry name" value="LCL_NRPS-like"/>
    <property type="match status" value="1"/>
</dbReference>
<sequence length="281" mass="31516">EQDRIAYNMPSAYRFKGLLDIKALEASFNSLIERHEILRTIFISVEGEPRQKVLPAAACQFQLGYLEAMGEEDLQELVKVELAGSFSLDQWPLLKAGVIRTGEGEHILVFNMHHIISDGWSTEVMTDELVRLYQSKQNGQEAGLAPLAIQYKDYAHWQNRQLQEGRFAASASYWQSQFSGEIPVLDLPLDYKRGLIKTFKGNSISASLGAELSRDIQQLGQAEGMSVFMILLSLLKILLYRYTGQEDMVIGTAVAGRSQKSLESQLGFYVNTLAFRTVVNG</sequence>
<evidence type="ECO:0000313" key="2">
    <source>
        <dbReference type="EMBL" id="KIO75561.1"/>
    </source>
</evidence>
<feature type="domain" description="Condensation" evidence="1">
    <location>
        <begin position="2"/>
        <end position="279"/>
    </location>
</feature>
<dbReference type="RefSeq" id="WP_041884692.1">
    <property type="nucleotide sequence ID" value="NZ_JXRA01000095.1"/>
</dbReference>
<dbReference type="GO" id="GO:0003824">
    <property type="term" value="F:catalytic activity"/>
    <property type="evidence" value="ECO:0007669"/>
    <property type="project" value="InterPro"/>
</dbReference>
<name>A0A0D0GM89_9SPHI</name>
<dbReference type="Gene3D" id="3.30.559.30">
    <property type="entry name" value="Nonribosomal peptide synthetase, condensation domain"/>
    <property type="match status" value="1"/>
</dbReference>
<dbReference type="AlphaFoldDB" id="A0A0D0GM89"/>
<dbReference type="InterPro" id="IPR023213">
    <property type="entry name" value="CAT-like_dom_sf"/>
</dbReference>
<dbReference type="STRING" id="1503925.TH53_19940"/>
<protein>
    <recommendedName>
        <fullName evidence="1">Condensation domain-containing protein</fullName>
    </recommendedName>
</protein>
<keyword evidence="3" id="KW-1185">Reference proteome</keyword>
<proteinExistence type="predicted"/>
<dbReference type="Proteomes" id="UP000032049">
    <property type="component" value="Unassembled WGS sequence"/>
</dbReference>
<accession>A0A0D0GM89</accession>
<organism evidence="2 3">
    <name type="scientific">Pedobacter lusitanus</name>
    <dbReference type="NCBI Taxonomy" id="1503925"/>
    <lineage>
        <taxon>Bacteria</taxon>
        <taxon>Pseudomonadati</taxon>
        <taxon>Bacteroidota</taxon>
        <taxon>Sphingobacteriia</taxon>
        <taxon>Sphingobacteriales</taxon>
        <taxon>Sphingobacteriaceae</taxon>
        <taxon>Pedobacter</taxon>
    </lineage>
</organism>
<dbReference type="SUPFAM" id="SSF52777">
    <property type="entry name" value="CoA-dependent acyltransferases"/>
    <property type="match status" value="2"/>
</dbReference>
<comment type="caution">
    <text evidence="2">The sequence shown here is derived from an EMBL/GenBank/DDBJ whole genome shotgun (WGS) entry which is preliminary data.</text>
</comment>
<dbReference type="PANTHER" id="PTHR45398">
    <property type="match status" value="1"/>
</dbReference>